<dbReference type="InterPro" id="IPR035992">
    <property type="entry name" value="Ricin_B-like_lectins"/>
</dbReference>
<reference evidence="2 3" key="1">
    <citation type="submission" date="2019-10" db="EMBL/GenBank/DDBJ databases">
        <title>Nonomuraea sp. nov., isolated from Phyllanthus amarus.</title>
        <authorList>
            <person name="Klykleung N."/>
            <person name="Tanasupawat S."/>
        </authorList>
    </citation>
    <scope>NUCLEOTIDE SEQUENCE [LARGE SCALE GENOMIC DNA]</scope>
    <source>
        <strain evidence="2 3">CR1-09</strain>
    </source>
</reference>
<accession>A0A5N6B9B8</accession>
<dbReference type="CDD" id="cd00161">
    <property type="entry name" value="beta-trefoil_Ricin-like"/>
    <property type="match status" value="1"/>
</dbReference>
<protein>
    <recommendedName>
        <fullName evidence="1">Ricin B lectin domain-containing protein</fullName>
    </recommendedName>
</protein>
<evidence type="ECO:0000259" key="1">
    <source>
        <dbReference type="Pfam" id="PF14200"/>
    </source>
</evidence>
<evidence type="ECO:0000313" key="2">
    <source>
        <dbReference type="EMBL" id="KAB8176780.1"/>
    </source>
</evidence>
<proteinExistence type="predicted"/>
<dbReference type="InterPro" id="IPR000772">
    <property type="entry name" value="Ricin_B_lectin"/>
</dbReference>
<feature type="domain" description="Ricin B lectin" evidence="1">
    <location>
        <begin position="43"/>
        <end position="108"/>
    </location>
</feature>
<gene>
    <name evidence="2" type="ORF">FH610_038130</name>
</gene>
<name>A0A5N6B9B8_9ACTN</name>
<dbReference type="RefSeq" id="WP_139580105.1">
    <property type="nucleotide sequence ID" value="NZ_VDMA02000031.1"/>
</dbReference>
<organism evidence="2 3">
    <name type="scientific">Microbispora catharanthi</name>
    <dbReference type="NCBI Taxonomy" id="1712871"/>
    <lineage>
        <taxon>Bacteria</taxon>
        <taxon>Bacillati</taxon>
        <taxon>Actinomycetota</taxon>
        <taxon>Actinomycetes</taxon>
        <taxon>Streptosporangiales</taxon>
        <taxon>Streptosporangiaceae</taxon>
        <taxon>Microbispora</taxon>
    </lineage>
</organism>
<dbReference type="Pfam" id="PF14200">
    <property type="entry name" value="RicinB_lectin_2"/>
    <property type="match status" value="1"/>
</dbReference>
<keyword evidence="3" id="KW-1185">Reference proteome</keyword>
<sequence length="199" mass="21988">MLRIRPPALAAAAARWARKAAIVSAGAALALGGIPALAAHADGKITWKNYWTGKYLEVYRSSLDDGARVGQYKWNGGDNQYWYDMKLSDGYYLEYNNNSWLLLTAYNSCGDGVTQWEDGSWSTQEWREIHVDSDHGWMLINKAGCSGNAYNDVLTVNGGYEEGGASGSPYDVRLYNESSGACNRTLVPASYPLSECFWK</sequence>
<dbReference type="Proteomes" id="UP000313066">
    <property type="component" value="Unassembled WGS sequence"/>
</dbReference>
<dbReference type="SUPFAM" id="SSF50370">
    <property type="entry name" value="Ricin B-like lectins"/>
    <property type="match status" value="1"/>
</dbReference>
<comment type="caution">
    <text evidence="2">The sequence shown here is derived from an EMBL/GenBank/DDBJ whole genome shotgun (WGS) entry which is preliminary data.</text>
</comment>
<dbReference type="Gene3D" id="2.80.10.50">
    <property type="match status" value="1"/>
</dbReference>
<dbReference type="AlphaFoldDB" id="A0A5N6B9B8"/>
<evidence type="ECO:0000313" key="3">
    <source>
        <dbReference type="Proteomes" id="UP000313066"/>
    </source>
</evidence>
<dbReference type="EMBL" id="VDMA02000031">
    <property type="protein sequence ID" value="KAB8176780.1"/>
    <property type="molecule type" value="Genomic_DNA"/>
</dbReference>